<sequence>MICGLFHDPRGFLMRTMPITVTAVTALLLLTACGGEGGGDGAKDGAKDDAKQKSAACSSATVSMEAGPASEAPAAGDTGEVPVNLVNEGAACVLDGFPGASLVVGDEPVALAPAEGATAQKLTLAEGASVSFTISYVRGPEGAAGSLAVESLRVGLPGDSATRDFPWSYGPVAVGEGTDAAADASVGAFQRTGD</sequence>
<feature type="domain" description="DUF4232" evidence="1">
    <location>
        <begin position="57"/>
        <end position="190"/>
    </location>
</feature>
<name>A0A1G6VYL8_9ACTN</name>
<reference evidence="3" key="1">
    <citation type="submission" date="2016-10" db="EMBL/GenBank/DDBJ databases">
        <authorList>
            <person name="Varghese N."/>
            <person name="Submissions S."/>
        </authorList>
    </citation>
    <scope>NUCLEOTIDE SEQUENCE [LARGE SCALE GENOMIC DNA]</scope>
    <source>
        <strain evidence="3">CGMCC 4.3504</strain>
    </source>
</reference>
<evidence type="ECO:0000259" key="1">
    <source>
        <dbReference type="Pfam" id="PF14016"/>
    </source>
</evidence>
<keyword evidence="3" id="KW-1185">Reference proteome</keyword>
<organism evidence="2 3">
    <name type="scientific">Streptomyces prasinopilosus</name>
    <dbReference type="NCBI Taxonomy" id="67344"/>
    <lineage>
        <taxon>Bacteria</taxon>
        <taxon>Bacillati</taxon>
        <taxon>Actinomycetota</taxon>
        <taxon>Actinomycetes</taxon>
        <taxon>Kitasatosporales</taxon>
        <taxon>Streptomycetaceae</taxon>
        <taxon>Streptomyces</taxon>
    </lineage>
</organism>
<dbReference type="EMBL" id="FMZK01000009">
    <property type="protein sequence ID" value="SDD57906.1"/>
    <property type="molecule type" value="Genomic_DNA"/>
</dbReference>
<dbReference type="STRING" id="67344.SAMN05216505_109125"/>
<protein>
    <recommendedName>
        <fullName evidence="1">DUF4232 domain-containing protein</fullName>
    </recommendedName>
</protein>
<dbReference type="RefSeq" id="WP_342342126.1">
    <property type="nucleotide sequence ID" value="NZ_FMZK01000009.1"/>
</dbReference>
<evidence type="ECO:0000313" key="2">
    <source>
        <dbReference type="EMBL" id="SDD57906.1"/>
    </source>
</evidence>
<gene>
    <name evidence="2" type="ORF">SAMN05216505_109125</name>
</gene>
<evidence type="ECO:0000313" key="3">
    <source>
        <dbReference type="Proteomes" id="UP000182100"/>
    </source>
</evidence>
<dbReference type="AlphaFoldDB" id="A0A1G6VYL8"/>
<proteinExistence type="predicted"/>
<dbReference type="InterPro" id="IPR025326">
    <property type="entry name" value="DUF4232"/>
</dbReference>
<accession>A0A1G6VYL8</accession>
<dbReference type="Pfam" id="PF14016">
    <property type="entry name" value="DUF4232"/>
    <property type="match status" value="1"/>
</dbReference>
<dbReference type="Proteomes" id="UP000182100">
    <property type="component" value="Unassembled WGS sequence"/>
</dbReference>